<feature type="region of interest" description="Disordered" evidence="1">
    <location>
        <begin position="1784"/>
        <end position="1814"/>
    </location>
</feature>
<feature type="compositionally biased region" description="Polar residues" evidence="1">
    <location>
        <begin position="394"/>
        <end position="417"/>
    </location>
</feature>
<feature type="compositionally biased region" description="Pro residues" evidence="1">
    <location>
        <begin position="1282"/>
        <end position="1291"/>
    </location>
</feature>
<feature type="compositionally biased region" description="Polar residues" evidence="1">
    <location>
        <begin position="1749"/>
        <end position="1758"/>
    </location>
</feature>
<dbReference type="KEGG" id="kpin:30175208"/>
<evidence type="ECO:0000256" key="1">
    <source>
        <dbReference type="SAM" id="MobiDB-lite"/>
    </source>
</evidence>
<dbReference type="EMBL" id="CP144520">
    <property type="protein sequence ID" value="WWC68145.1"/>
    <property type="molecule type" value="Genomic_DNA"/>
</dbReference>
<feature type="compositionally biased region" description="Basic and acidic residues" evidence="1">
    <location>
        <begin position="1447"/>
        <end position="1476"/>
    </location>
</feature>
<feature type="region of interest" description="Disordered" evidence="1">
    <location>
        <begin position="2032"/>
        <end position="2066"/>
    </location>
</feature>
<feature type="compositionally biased region" description="Polar residues" evidence="1">
    <location>
        <begin position="192"/>
        <end position="202"/>
    </location>
</feature>
<feature type="compositionally biased region" description="Acidic residues" evidence="1">
    <location>
        <begin position="1373"/>
        <end position="1394"/>
    </location>
</feature>
<feature type="compositionally biased region" description="Basic and acidic residues" evidence="1">
    <location>
        <begin position="1140"/>
        <end position="1169"/>
    </location>
</feature>
<feature type="region of interest" description="Disordered" evidence="1">
    <location>
        <begin position="1"/>
        <end position="56"/>
    </location>
</feature>
<feature type="compositionally biased region" description="Low complexity" evidence="1">
    <location>
        <begin position="636"/>
        <end position="649"/>
    </location>
</feature>
<feature type="compositionally biased region" description="Basic and acidic residues" evidence="1">
    <location>
        <begin position="1801"/>
        <end position="1813"/>
    </location>
</feature>
<feature type="compositionally biased region" description="Polar residues" evidence="1">
    <location>
        <begin position="304"/>
        <end position="314"/>
    </location>
</feature>
<feature type="compositionally biased region" description="Polar residues" evidence="1">
    <location>
        <begin position="359"/>
        <end position="372"/>
    </location>
</feature>
<feature type="compositionally biased region" description="Basic and acidic residues" evidence="1">
    <location>
        <begin position="1344"/>
        <end position="1364"/>
    </location>
</feature>
<feature type="region of interest" description="Disordered" evidence="1">
    <location>
        <begin position="130"/>
        <end position="151"/>
    </location>
</feature>
<feature type="region of interest" description="Disordered" evidence="1">
    <location>
        <begin position="485"/>
        <end position="504"/>
    </location>
</feature>
<feature type="region of interest" description="Disordered" evidence="1">
    <location>
        <begin position="1272"/>
        <end position="1293"/>
    </location>
</feature>
<dbReference type="GeneID" id="30175208"/>
<dbReference type="Proteomes" id="UP000094020">
    <property type="component" value="Chromosome 2"/>
</dbReference>
<feature type="compositionally biased region" description="Low complexity" evidence="1">
    <location>
        <begin position="19"/>
        <end position="33"/>
    </location>
</feature>
<dbReference type="EMBL" id="KV700117">
    <property type="protein sequence ID" value="OCF47065.1"/>
    <property type="molecule type" value="Genomic_DNA"/>
</dbReference>
<feature type="compositionally biased region" description="Polar residues" evidence="1">
    <location>
        <begin position="923"/>
        <end position="933"/>
    </location>
</feature>
<feature type="compositionally biased region" description="Low complexity" evidence="1">
    <location>
        <begin position="1589"/>
        <end position="1613"/>
    </location>
</feature>
<feature type="region of interest" description="Disordered" evidence="1">
    <location>
        <begin position="900"/>
        <end position="963"/>
    </location>
</feature>
<feature type="region of interest" description="Disordered" evidence="1">
    <location>
        <begin position="1731"/>
        <end position="1760"/>
    </location>
</feature>
<feature type="compositionally biased region" description="Basic and acidic residues" evidence="1">
    <location>
        <begin position="940"/>
        <end position="952"/>
    </location>
</feature>
<evidence type="ECO:0000313" key="4">
    <source>
        <dbReference type="Proteomes" id="UP000094020"/>
    </source>
</evidence>
<name>A0A1B9HUW5_9TREE</name>
<dbReference type="RefSeq" id="XP_019008284.1">
    <property type="nucleotide sequence ID" value="XM_019158538.1"/>
</dbReference>
<feature type="region of interest" description="Disordered" evidence="1">
    <location>
        <begin position="166"/>
        <end position="469"/>
    </location>
</feature>
<feature type="compositionally biased region" description="Polar residues" evidence="1">
    <location>
        <begin position="1052"/>
        <end position="1062"/>
    </location>
</feature>
<feature type="compositionally biased region" description="Polar residues" evidence="1">
    <location>
        <begin position="1558"/>
        <end position="1567"/>
    </location>
</feature>
<feature type="compositionally biased region" description="Acidic residues" evidence="1">
    <location>
        <begin position="613"/>
        <end position="622"/>
    </location>
</feature>
<accession>A0A1B9HUW5</accession>
<feature type="compositionally biased region" description="Polar residues" evidence="1">
    <location>
        <begin position="337"/>
        <end position="349"/>
    </location>
</feature>
<reference evidence="3" key="4">
    <citation type="submission" date="2024-02" db="EMBL/GenBank/DDBJ databases">
        <title>Comparative genomics of Cryptococcus and Kwoniella reveals pathogenesis evolution and contrasting modes of karyotype evolution via chromosome fusion or intercentromeric recombination.</title>
        <authorList>
            <person name="Coelho M.A."/>
            <person name="David-Palma M."/>
            <person name="Shea T."/>
            <person name="Bowers K."/>
            <person name="McGinley-Smith S."/>
            <person name="Mohammad A.W."/>
            <person name="Gnirke A."/>
            <person name="Yurkov A.M."/>
            <person name="Nowrousian M."/>
            <person name="Sun S."/>
            <person name="Cuomo C.A."/>
            <person name="Heitman J."/>
        </authorList>
    </citation>
    <scope>NUCLEOTIDE SEQUENCE</scope>
    <source>
        <strain evidence="3">CBS 10737</strain>
    </source>
</reference>
<gene>
    <name evidence="2" type="ORF">I206_06839</name>
    <name evidence="3" type="ORF">I206_102068</name>
</gene>
<feature type="region of interest" description="Disordered" evidence="1">
    <location>
        <begin position="1342"/>
        <end position="1627"/>
    </location>
</feature>
<dbReference type="OrthoDB" id="2574995at2759"/>
<reference evidence="2" key="1">
    <citation type="submission" date="2013-07" db="EMBL/GenBank/DDBJ databases">
        <title>The Genome Sequence of Cryptococcus pinus CBS10737.</title>
        <authorList>
            <consortium name="The Broad Institute Genome Sequencing Platform"/>
            <person name="Cuomo C."/>
            <person name="Litvintseva A."/>
            <person name="Chen Y."/>
            <person name="Heitman J."/>
            <person name="Sun S."/>
            <person name="Springer D."/>
            <person name="Dromer F."/>
            <person name="Young S.K."/>
            <person name="Zeng Q."/>
            <person name="Gargeya S."/>
            <person name="Fitzgerald M."/>
            <person name="Abouelleil A."/>
            <person name="Alvarado L."/>
            <person name="Berlin A.M."/>
            <person name="Chapman S.B."/>
            <person name="Dewar J."/>
            <person name="Goldberg J."/>
            <person name="Griggs A."/>
            <person name="Gujja S."/>
            <person name="Hansen M."/>
            <person name="Howarth C."/>
            <person name="Imamovic A."/>
            <person name="Larimer J."/>
            <person name="McCowan C."/>
            <person name="Murphy C."/>
            <person name="Pearson M."/>
            <person name="Priest M."/>
            <person name="Roberts A."/>
            <person name="Saif S."/>
            <person name="Shea T."/>
            <person name="Sykes S."/>
            <person name="Wortman J."/>
            <person name="Nusbaum C."/>
            <person name="Birren B."/>
        </authorList>
    </citation>
    <scope>NUCLEOTIDE SEQUENCE [LARGE SCALE GENOMIC DNA]</scope>
    <source>
        <strain evidence="2">CBS 10737</strain>
    </source>
</reference>
<feature type="compositionally biased region" description="Basic and acidic residues" evidence="1">
    <location>
        <begin position="1568"/>
        <end position="1585"/>
    </location>
</feature>
<feature type="compositionally biased region" description="Polar residues" evidence="1">
    <location>
        <begin position="684"/>
        <end position="693"/>
    </location>
</feature>
<feature type="compositionally biased region" description="Low complexity" evidence="1">
    <location>
        <begin position="437"/>
        <end position="452"/>
    </location>
</feature>
<feature type="region of interest" description="Disordered" evidence="1">
    <location>
        <begin position="600"/>
        <end position="706"/>
    </location>
</feature>
<reference evidence="3" key="2">
    <citation type="submission" date="2013-07" db="EMBL/GenBank/DDBJ databases">
        <authorList>
            <consortium name="The Broad Institute Genome Sequencing Platform"/>
            <person name="Cuomo C."/>
            <person name="Litvintseva A."/>
            <person name="Chen Y."/>
            <person name="Heitman J."/>
            <person name="Sun S."/>
            <person name="Springer D."/>
            <person name="Dromer F."/>
            <person name="Young S.K."/>
            <person name="Zeng Q."/>
            <person name="Gargeya S."/>
            <person name="Fitzgerald M."/>
            <person name="Abouelleil A."/>
            <person name="Alvarado L."/>
            <person name="Berlin A.M."/>
            <person name="Chapman S.B."/>
            <person name="Dewar J."/>
            <person name="Goldberg J."/>
            <person name="Griggs A."/>
            <person name="Gujja S."/>
            <person name="Hansen M."/>
            <person name="Howarth C."/>
            <person name="Imamovic A."/>
            <person name="Larimer J."/>
            <person name="McCowan C."/>
            <person name="Murphy C."/>
            <person name="Pearson M."/>
            <person name="Priest M."/>
            <person name="Roberts A."/>
            <person name="Saif S."/>
            <person name="Shea T."/>
            <person name="Sykes S."/>
            <person name="Wortman J."/>
            <person name="Nusbaum C."/>
            <person name="Birren B."/>
        </authorList>
    </citation>
    <scope>NUCLEOTIDE SEQUENCE</scope>
    <source>
        <strain evidence="3">CBS 10737</strain>
    </source>
</reference>
<keyword evidence="4" id="KW-1185">Reference proteome</keyword>
<feature type="compositionally biased region" description="Polar residues" evidence="1">
    <location>
        <begin position="1100"/>
        <end position="1112"/>
    </location>
</feature>
<dbReference type="STRING" id="1296096.A0A1B9HUW5"/>
<protein>
    <submittedName>
        <fullName evidence="2">Uncharacterized protein</fullName>
    </submittedName>
</protein>
<evidence type="ECO:0000313" key="3">
    <source>
        <dbReference type="EMBL" id="WWC68145.1"/>
    </source>
</evidence>
<feature type="compositionally biased region" description="Low complexity" evidence="1">
    <location>
        <begin position="1198"/>
        <end position="1207"/>
    </location>
</feature>
<feature type="compositionally biased region" description="Acidic residues" evidence="1">
    <location>
        <begin position="1028"/>
        <end position="1047"/>
    </location>
</feature>
<feature type="compositionally biased region" description="Low complexity" evidence="1">
    <location>
        <begin position="1001"/>
        <end position="1012"/>
    </location>
</feature>
<proteinExistence type="predicted"/>
<feature type="compositionally biased region" description="Basic and acidic residues" evidence="1">
    <location>
        <begin position="1070"/>
        <end position="1087"/>
    </location>
</feature>
<feature type="compositionally biased region" description="Gly residues" evidence="1">
    <location>
        <begin position="179"/>
        <end position="188"/>
    </location>
</feature>
<evidence type="ECO:0000313" key="2">
    <source>
        <dbReference type="EMBL" id="OCF47065.1"/>
    </source>
</evidence>
<feature type="compositionally biased region" description="Acidic residues" evidence="1">
    <location>
        <begin position="1437"/>
        <end position="1446"/>
    </location>
</feature>
<reference evidence="2" key="3">
    <citation type="submission" date="2016-07" db="EMBL/GenBank/DDBJ databases">
        <title>Evolution of pathogenesis and genome organization in the Tremellales.</title>
        <authorList>
            <person name="Cuomo C."/>
            <person name="Litvintseva A."/>
            <person name="Heitman J."/>
            <person name="Chen Y."/>
            <person name="Sun S."/>
            <person name="Springer D."/>
            <person name="Dromer F."/>
            <person name="Young S."/>
            <person name="Zeng Q."/>
            <person name="Chapman S."/>
            <person name="Gujja S."/>
            <person name="Saif S."/>
            <person name="Birren B."/>
        </authorList>
    </citation>
    <scope>NUCLEOTIDE SEQUENCE</scope>
    <source>
        <strain evidence="2">CBS 10737</strain>
    </source>
</reference>
<feature type="compositionally biased region" description="Polar residues" evidence="1">
    <location>
        <begin position="655"/>
        <end position="669"/>
    </location>
</feature>
<feature type="compositionally biased region" description="Acidic residues" evidence="1">
    <location>
        <begin position="694"/>
        <end position="706"/>
    </location>
</feature>
<feature type="region of interest" description="Disordered" evidence="1">
    <location>
        <begin position="981"/>
        <end position="1253"/>
    </location>
</feature>
<feature type="compositionally biased region" description="Basic and acidic residues" evidence="1">
    <location>
        <begin position="623"/>
        <end position="634"/>
    </location>
</feature>
<feature type="region of interest" description="Disordered" evidence="1">
    <location>
        <begin position="524"/>
        <end position="555"/>
    </location>
</feature>
<sequence length="2151" mass="235758">MVRTIREPNATTPHALRVSTSSATSSRQISGQSPSQPIFMRTKPSYNSSPHLTDGGTLKKRTVLGERVENVIINLPHLSTVKSKSKLQARSKPSLIPKATHTGLARFVAKSPLPTSNNMIPSSSPIYDSPNSSFLSKPGSTPYLPRHSIPLQNNEDDTLLLNMRPPDMDITDESDVEGPRGGVLGRGGLMTPANSQEVSFGSPQRVVQAKQPAASSGTMRYTGSRLPTPPSSQLGSCPTAHPPTPQAGPSKSRVRARPSPTPPRRISADPSQVMNLGDVTAEWDTPLRLGDDISPNPRRKKSPRISQPGQTPTKAKSRSPEVRSIVEVVIPLRARSKTPSKTAESNTPATAKPKKGRVSTRTPNSAVTQLSGSIEKRSSSGGSTTRRSIDQSHKAQTPAPNRLARSSSKVPSTAPSKSSRRKSTISLGSKNPRKRSSPTSQSASSRRSSLPSDTYANTRTPAPKARGRKSLAALIQTPKDIALSGRKLGTLPRPIHGSPGEDPLLLKATKSQRKIRGLRDGQGLALDLDDDSSSSSDTISKVAESHKDIPESSPLRIPENDLTLLAMSSNGYMDLGGAWSDDGSDMDVGDDTFIHVRQRKENSRSLSRLGESVLEESEEDFEDQRGDAVTEVLHHSPLLPSRSAIRSSSPPSPPEQNEQTISNVEQAESVSLPEVTPPHVKPVASSTEVNTMEETGDETEDIQPEDWDISEESIAVPFDHTRDIHPGKFASEEAINSTQELHEHQSTAPAYNTVVDRDSSLINQSDKTISRIAASQVKEHVSVEATKGLSAAVEVPQEVNDHSHIFTSSTGLTLDDYAETDEGDVTQEIVQEDWEVSQEDIQSSGETDFLAPNNLEEEESLSLVEPGLIESKILDDRTVHEGDDIQDNVVGDSEIVQHEKEIQEEPLPLSSPLPQADDEEENQNQLEPVTKTIQDIEPDLDARTTTQEDHHKNFASSLDDIPRVLPPLVPSTCDEITHDAEAEGSSLQSLTYEIMTEYDSRSPSRTSSSHTPQLSESEEIGDITQDMDTLDWEVSEEDIQPQIEELDVNVRSLAQTEENVSSVGPLLPGQEREDSGVQPEQDARKVDPAQMKHSHPLESADNQSGMGLSYNSDEILDDTIEYTGDVENADIDTSVASPAQEDHEQRYHHEEDPTDSGKDDQVPPVDRSHGNSQQENDIGDAIEPEMSRSIENNESNDSTTPTIPSITLPVEGHNDNDDEITSQPSRSDRTPSPAPRIDSVGRSTTPLFSPPASTKKPFVLIHHRGDLTFTPQPSFSYTPVRSPSPLPPPTPVFTAEERGYKVLEEADRALRRLSKLRSLSPLPSTAESSAFSTFSVLPWISDRPAPEENVYHDTSASKETKGEYDASTSSNVNEEDDEPQRAEEEESTAEDVTVEVENSAWDITAEEYEVPLKLGADDNQDFGNDQDANLAESQHDMEEEEEDVQAEEQHDSPEPIEVPERIVLKLVEKGIIKLEPESDSEEVDTEGVPLETEQSTSIQDNPLAFDQASSSSPLKTHSPLPAVLAGPSTPSIYPTLPPAESSTPKIAPPPALRYGPNEVSTSTSHRNLGSERLLHDPKYKSKLSKEVVPSSSPSDMPITSSPESSSTDQSIQSNNHHDLVDEEQDQSIIVRKPRRSLYDELTAVATEAEESFEGDQSFKSVVEVSSLDPKAAARAAAILKLNHAYIEHGQLSKSSSKVLAISSSSRRSVIEIEKEEEKRELLHEAELEIVESHRRSRSRSRSMSRLPLPQSTPVSGLNRQREMSVMSFMTEDYPVPGAFVETPKSIKRKRMVSTHSQQGSSREEASDRNHTGKENWSVNEWKKLEKVYRQEKESWLKERDIKNLPGGLVGWARRSTFKNSTSKPVIDWDLKKVVEKFSEDESALGKSWDKDMLLLRVQAIEKRVSKLASSTATTLSSAEIQTPLSKRAKTNATPSAEFTTSLDTPGGNKTTSTIEPPSTIRRMISFVWGKPKNKEQNQTKGNFLNKLEKSNADTSKTTLRAISVENPKGKTKEILPISHDMREISITQSRPLHHPASSQLTPIPPPPSRSITSNFIQPSSSKTKDKMSIMTSTSLPSNINDYKGKLYPPLNPPISQRSNALSKLFSTNPLSDSNFEKNSKDLQIQKKGNGSVKSLVENFENKGIIGTSTKK</sequence>
<feature type="region of interest" description="Disordered" evidence="1">
    <location>
        <begin position="1925"/>
        <end position="1955"/>
    </location>
</feature>
<organism evidence="2">
    <name type="scientific">Kwoniella pini CBS 10737</name>
    <dbReference type="NCBI Taxonomy" id="1296096"/>
    <lineage>
        <taxon>Eukaryota</taxon>
        <taxon>Fungi</taxon>
        <taxon>Dikarya</taxon>
        <taxon>Basidiomycota</taxon>
        <taxon>Agaricomycotina</taxon>
        <taxon>Tremellomycetes</taxon>
        <taxon>Tremellales</taxon>
        <taxon>Cryptococcaceae</taxon>
        <taxon>Kwoniella</taxon>
    </lineage>
</organism>